<dbReference type="InterPro" id="IPR036116">
    <property type="entry name" value="FN3_sf"/>
</dbReference>
<dbReference type="FunFam" id="2.60.40.10:FF:000076">
    <property type="entry name" value="Leucine-rich repeat and Ig domain-containing 4"/>
    <property type="match status" value="1"/>
</dbReference>
<dbReference type="InterPro" id="IPR013783">
    <property type="entry name" value="Ig-like_fold"/>
</dbReference>
<dbReference type="SMART" id="SM00408">
    <property type="entry name" value="IGc2"/>
    <property type="match status" value="1"/>
</dbReference>
<dbReference type="SMART" id="SM00369">
    <property type="entry name" value="LRR_TYP"/>
    <property type="match status" value="9"/>
</dbReference>
<dbReference type="PROSITE" id="PS51450">
    <property type="entry name" value="LRR"/>
    <property type="match status" value="2"/>
</dbReference>
<evidence type="ECO:0000256" key="3">
    <source>
        <dbReference type="ARBA" id="ARBA00022692"/>
    </source>
</evidence>
<evidence type="ECO:0000256" key="2">
    <source>
        <dbReference type="ARBA" id="ARBA00022614"/>
    </source>
</evidence>
<dbReference type="InterPro" id="IPR003961">
    <property type="entry name" value="FN3_dom"/>
</dbReference>
<dbReference type="OrthoDB" id="676979at2759"/>
<proteinExistence type="predicted"/>
<keyword evidence="4" id="KW-0732">Signal</keyword>
<accession>A0A8J1XFU1</accession>
<dbReference type="InterPro" id="IPR001611">
    <property type="entry name" value="Leu-rich_rpt"/>
</dbReference>
<name>A0A8J1XFU1_OWEFU</name>
<dbReference type="PANTHER" id="PTHR24369">
    <property type="entry name" value="ANTIGEN BSP, PUTATIVE-RELATED"/>
    <property type="match status" value="1"/>
</dbReference>
<dbReference type="Proteomes" id="UP000749559">
    <property type="component" value="Unassembled WGS sequence"/>
</dbReference>
<evidence type="ECO:0000256" key="6">
    <source>
        <dbReference type="ARBA" id="ARBA00022989"/>
    </source>
</evidence>
<dbReference type="SMART" id="SM00409">
    <property type="entry name" value="IG"/>
    <property type="match status" value="1"/>
</dbReference>
<dbReference type="InterPro" id="IPR003591">
    <property type="entry name" value="Leu-rich_rpt_typical-subtyp"/>
</dbReference>
<protein>
    <submittedName>
        <fullName evidence="10">Uncharacterized protein</fullName>
    </submittedName>
</protein>
<comment type="caution">
    <text evidence="10">The sequence shown here is derived from an EMBL/GenBank/DDBJ whole genome shotgun (WGS) entry which is preliminary data.</text>
</comment>
<evidence type="ECO:0000256" key="9">
    <source>
        <dbReference type="ARBA" id="ARBA00023319"/>
    </source>
</evidence>
<dbReference type="EMBL" id="CAIIXF020000005">
    <property type="protein sequence ID" value="CAH1784817.1"/>
    <property type="molecule type" value="Genomic_DNA"/>
</dbReference>
<dbReference type="InterPro" id="IPR007110">
    <property type="entry name" value="Ig-like_dom"/>
</dbReference>
<evidence type="ECO:0000256" key="4">
    <source>
        <dbReference type="ARBA" id="ARBA00022729"/>
    </source>
</evidence>
<dbReference type="SUPFAM" id="SSF52058">
    <property type="entry name" value="L domain-like"/>
    <property type="match status" value="1"/>
</dbReference>
<evidence type="ECO:0000256" key="7">
    <source>
        <dbReference type="ARBA" id="ARBA00023136"/>
    </source>
</evidence>
<evidence type="ECO:0000313" key="11">
    <source>
        <dbReference type="Proteomes" id="UP000749559"/>
    </source>
</evidence>
<evidence type="ECO:0000256" key="1">
    <source>
        <dbReference type="ARBA" id="ARBA00004167"/>
    </source>
</evidence>
<keyword evidence="2" id="KW-0433">Leucine-rich repeat</keyword>
<dbReference type="PROSITE" id="PS50853">
    <property type="entry name" value="FN3"/>
    <property type="match status" value="1"/>
</dbReference>
<reference evidence="10" key="1">
    <citation type="submission" date="2022-03" db="EMBL/GenBank/DDBJ databases">
        <authorList>
            <person name="Martin C."/>
        </authorList>
    </citation>
    <scope>NUCLEOTIDE SEQUENCE</scope>
</reference>
<keyword evidence="11" id="KW-1185">Reference proteome</keyword>
<evidence type="ECO:0000313" key="10">
    <source>
        <dbReference type="EMBL" id="CAH1784817.1"/>
    </source>
</evidence>
<comment type="subcellular location">
    <subcellularLocation>
        <location evidence="1">Membrane</location>
        <topology evidence="1">Single-pass membrane protein</topology>
    </subcellularLocation>
</comment>
<dbReference type="Gene3D" id="3.80.10.10">
    <property type="entry name" value="Ribonuclease Inhibitor"/>
    <property type="match status" value="2"/>
</dbReference>
<dbReference type="CDD" id="cd00063">
    <property type="entry name" value="FN3"/>
    <property type="match status" value="1"/>
</dbReference>
<dbReference type="FunFam" id="3.80.10.10:FF:001164">
    <property type="entry name" value="GH01279p"/>
    <property type="match status" value="1"/>
</dbReference>
<keyword evidence="6" id="KW-1133">Transmembrane helix</keyword>
<evidence type="ECO:0000256" key="5">
    <source>
        <dbReference type="ARBA" id="ARBA00022737"/>
    </source>
</evidence>
<organism evidence="10 11">
    <name type="scientific">Owenia fusiformis</name>
    <name type="common">Polychaete worm</name>
    <dbReference type="NCBI Taxonomy" id="6347"/>
    <lineage>
        <taxon>Eukaryota</taxon>
        <taxon>Metazoa</taxon>
        <taxon>Spiralia</taxon>
        <taxon>Lophotrochozoa</taxon>
        <taxon>Annelida</taxon>
        <taxon>Polychaeta</taxon>
        <taxon>Sedentaria</taxon>
        <taxon>Canalipalpata</taxon>
        <taxon>Sabellida</taxon>
        <taxon>Oweniida</taxon>
        <taxon>Oweniidae</taxon>
        <taxon>Owenia</taxon>
    </lineage>
</organism>
<dbReference type="PANTHER" id="PTHR24369:SF210">
    <property type="entry name" value="CHAOPTIN-RELATED"/>
    <property type="match status" value="1"/>
</dbReference>
<dbReference type="InterPro" id="IPR003599">
    <property type="entry name" value="Ig_sub"/>
</dbReference>
<dbReference type="SUPFAM" id="SSF48726">
    <property type="entry name" value="Immunoglobulin"/>
    <property type="match status" value="1"/>
</dbReference>
<dbReference type="Gene3D" id="2.60.40.10">
    <property type="entry name" value="Immunoglobulins"/>
    <property type="match status" value="2"/>
</dbReference>
<dbReference type="InterPro" id="IPR036179">
    <property type="entry name" value="Ig-like_dom_sf"/>
</dbReference>
<dbReference type="InterPro" id="IPR032675">
    <property type="entry name" value="LRR_dom_sf"/>
</dbReference>
<dbReference type="InterPro" id="IPR050541">
    <property type="entry name" value="LRR_TM_domain-containing"/>
</dbReference>
<dbReference type="InterPro" id="IPR003598">
    <property type="entry name" value="Ig_sub2"/>
</dbReference>
<dbReference type="PROSITE" id="PS50835">
    <property type="entry name" value="IG_LIKE"/>
    <property type="match status" value="1"/>
</dbReference>
<keyword evidence="9" id="KW-0393">Immunoglobulin domain</keyword>
<dbReference type="Pfam" id="PF13855">
    <property type="entry name" value="LRR_8"/>
    <property type="match status" value="3"/>
</dbReference>
<dbReference type="SUPFAM" id="SSF49265">
    <property type="entry name" value="Fibronectin type III"/>
    <property type="match status" value="1"/>
</dbReference>
<gene>
    <name evidence="10" type="ORF">OFUS_LOCUS10950</name>
</gene>
<evidence type="ECO:0000256" key="8">
    <source>
        <dbReference type="ARBA" id="ARBA00023157"/>
    </source>
</evidence>
<keyword evidence="8" id="KW-1015">Disulfide bond</keyword>
<sequence>MLTIVMMTTTMVTIMLRCLILTTILQLLVPIDAASWDTVCPDQCLCDLKKSPYIGKKLLKTLDCEGKELTKLPDDIPEDTQVLLLSGNLFTTINRDLPQLRKLLMIDLSNNTINKMGQHPIFEKIELLRWLNLGHNAISKLNHGGFSGLLNLEVLDISNNNISEIGDHAFGGLNNLHKLSLKNNNLQTINRSWFFGLSHLQELDISGNFLINLNDGDFNKTQRLQKLNLASNNVESISRRAFQGLETLEFLDLSDNNMETVPYISFTRFHKMVILTLDNNPITHLKMGDFDRVMVKELNVNNMPNLEYIDAKVFINMVELINLQLHDNPKLMHIDPQAFVKLPKLTRLYVHNNALLSLPVELLGNLPSLKLISFYNNPVYCDCNIYWIQQTLLNTTNMSSVEFQQADKIVCETPYQFAKHILTSVPLDKIPRVCAPTVIPFFRDKEQIPVTSTVSFSCRAIGVPTPNIHWILNTRKILNGTSNHSRLKLFNSGTLQIGHVKAKDAGTYACMATNAVSHDTASMVLGVHSTNIRIITQGVSSNFITITWNGTDQTVSSTQYKILWKSSISNHPPEVIHLRPYMRTYTVTDLIPNTLYQFCISFDNLGDKEILNCADIQTKQQMYIYRGIQKYNNMAVIAALTVTISTILSVCLGAVILRRYRMRKNYKEPEGTNYKVESMSNIPLDNIYHPPSTPLCTSRTSLISNAQPTSQSHVPGSSSQSQA</sequence>
<dbReference type="Pfam" id="PF13927">
    <property type="entry name" value="Ig_3"/>
    <property type="match status" value="1"/>
</dbReference>
<keyword evidence="7" id="KW-0472">Membrane</keyword>
<dbReference type="AlphaFoldDB" id="A0A8J1XFU1"/>
<keyword evidence="3" id="KW-0812">Transmembrane</keyword>
<keyword evidence="5" id="KW-0677">Repeat</keyword>
<dbReference type="Pfam" id="PF00041">
    <property type="entry name" value="fn3"/>
    <property type="match status" value="1"/>
</dbReference>
<dbReference type="GO" id="GO:0005886">
    <property type="term" value="C:plasma membrane"/>
    <property type="evidence" value="ECO:0007669"/>
    <property type="project" value="TreeGrafter"/>
</dbReference>